<feature type="compositionally biased region" description="Basic and acidic residues" evidence="1">
    <location>
        <begin position="562"/>
        <end position="574"/>
    </location>
</feature>
<evidence type="ECO:0000256" key="1">
    <source>
        <dbReference type="SAM" id="MobiDB-lite"/>
    </source>
</evidence>
<feature type="compositionally biased region" description="Low complexity" evidence="1">
    <location>
        <begin position="450"/>
        <end position="465"/>
    </location>
</feature>
<dbReference type="Proteomes" id="UP000518752">
    <property type="component" value="Unassembled WGS sequence"/>
</dbReference>
<keyword evidence="3" id="KW-1185">Reference proteome</keyword>
<gene>
    <name evidence="2" type="ORF">D9757_002518</name>
</gene>
<dbReference type="AlphaFoldDB" id="A0A8H5MF86"/>
<organism evidence="2 3">
    <name type="scientific">Collybiopsis confluens</name>
    <dbReference type="NCBI Taxonomy" id="2823264"/>
    <lineage>
        <taxon>Eukaryota</taxon>
        <taxon>Fungi</taxon>
        <taxon>Dikarya</taxon>
        <taxon>Basidiomycota</taxon>
        <taxon>Agaricomycotina</taxon>
        <taxon>Agaricomycetes</taxon>
        <taxon>Agaricomycetidae</taxon>
        <taxon>Agaricales</taxon>
        <taxon>Marasmiineae</taxon>
        <taxon>Omphalotaceae</taxon>
        <taxon>Collybiopsis</taxon>
    </lineage>
</organism>
<sequence>MATPSSSATSPSPPMAYLQPLVPMASANQGPSSPSSSLLSPSTDPVERERRKKAVQKFLARAELSNVTRTLRSRLSHATSRTTHAPPFASFGDYEVQAQNATSLMPSARSYAAKRKAPSQPVGSAPTRGGLGSATPRTPAINGAAGSSSTFAAGMAEPNTQTLFTSILAPPPPNQARTILNVNDPPVSAPVRPPISPKLSNASKGKAVRSIAESTRAHTKSRTHRDKRKDKDKKKKTVDADGDVDMEAAATLTSLLLHHRPSIASTSSPRSSVDGGSEPGTSLSQQLHSARSSFASIVSPTLPTAAPTGRSSTPPRSSNTSQPQTTPGPAPTDNEAADLMLFLATSPSPARPTTSKNSRDAAAYHALGSTASHPTNANNGNMMRAKPRVLFPTQGEPNEEPSSGRRNSRTSTSLMRSDSYASSSMSSIGGEMSEPRTIARPPPPADRSNPASQQLQFPHQQLQASTSAVSTHAHGVHLLPPPSLPAQSHLHPSHPSNYISSPSSLRQESSPGSRPGDREMLSVEYVHGSPTRSAPLHPPIPKANIGLRADVGRKLFEEEQVRLQQKRGPDDRNLEGGIDLVRT</sequence>
<comment type="caution">
    <text evidence="2">The sequence shown here is derived from an EMBL/GenBank/DDBJ whole genome shotgun (WGS) entry which is preliminary data.</text>
</comment>
<feature type="compositionally biased region" description="Low complexity" evidence="1">
    <location>
        <begin position="1"/>
        <end position="10"/>
    </location>
</feature>
<accession>A0A8H5MF86</accession>
<proteinExistence type="predicted"/>
<feature type="compositionally biased region" description="Polar residues" evidence="1">
    <location>
        <begin position="369"/>
        <end position="381"/>
    </location>
</feature>
<dbReference type="EMBL" id="JAACJN010000009">
    <property type="protein sequence ID" value="KAF5391551.1"/>
    <property type="molecule type" value="Genomic_DNA"/>
</dbReference>
<feature type="compositionally biased region" description="Low complexity" evidence="1">
    <location>
        <begin position="493"/>
        <end position="514"/>
    </location>
</feature>
<dbReference type="OrthoDB" id="2163387at2759"/>
<name>A0A8H5MF86_9AGAR</name>
<feature type="region of interest" description="Disordered" evidence="1">
    <location>
        <begin position="109"/>
        <end position="246"/>
    </location>
</feature>
<feature type="compositionally biased region" description="Polar residues" evidence="1">
    <location>
        <begin position="345"/>
        <end position="356"/>
    </location>
</feature>
<feature type="compositionally biased region" description="Low complexity" evidence="1">
    <location>
        <begin position="31"/>
        <end position="42"/>
    </location>
</feature>
<protein>
    <submittedName>
        <fullName evidence="2">Uncharacterized protein</fullName>
    </submittedName>
</protein>
<feature type="region of interest" description="Disordered" evidence="1">
    <location>
        <begin position="258"/>
        <end position="521"/>
    </location>
</feature>
<feature type="region of interest" description="Disordered" evidence="1">
    <location>
        <begin position="67"/>
        <end position="89"/>
    </location>
</feature>
<feature type="compositionally biased region" description="Basic residues" evidence="1">
    <location>
        <begin position="217"/>
        <end position="236"/>
    </location>
</feature>
<evidence type="ECO:0000313" key="3">
    <source>
        <dbReference type="Proteomes" id="UP000518752"/>
    </source>
</evidence>
<feature type="compositionally biased region" description="Low complexity" evidence="1">
    <location>
        <begin position="258"/>
        <end position="272"/>
    </location>
</feature>
<feature type="compositionally biased region" description="Pro residues" evidence="1">
    <location>
        <begin position="187"/>
        <end position="196"/>
    </location>
</feature>
<feature type="compositionally biased region" description="Low complexity" evidence="1">
    <location>
        <begin position="409"/>
        <end position="432"/>
    </location>
</feature>
<feature type="compositionally biased region" description="Low complexity" evidence="1">
    <location>
        <begin position="143"/>
        <end position="156"/>
    </location>
</feature>
<feature type="region of interest" description="Disordered" evidence="1">
    <location>
        <begin position="1"/>
        <end position="54"/>
    </location>
</feature>
<feature type="compositionally biased region" description="Low complexity" evidence="1">
    <location>
        <begin position="307"/>
        <end position="327"/>
    </location>
</feature>
<feature type="region of interest" description="Disordered" evidence="1">
    <location>
        <begin position="562"/>
        <end position="583"/>
    </location>
</feature>
<evidence type="ECO:0000313" key="2">
    <source>
        <dbReference type="EMBL" id="KAF5391551.1"/>
    </source>
</evidence>
<reference evidence="2 3" key="1">
    <citation type="journal article" date="2020" name="ISME J.">
        <title>Uncovering the hidden diversity of litter-decomposition mechanisms in mushroom-forming fungi.</title>
        <authorList>
            <person name="Floudas D."/>
            <person name="Bentzer J."/>
            <person name="Ahren D."/>
            <person name="Johansson T."/>
            <person name="Persson P."/>
            <person name="Tunlid A."/>
        </authorList>
    </citation>
    <scope>NUCLEOTIDE SEQUENCE [LARGE SCALE GENOMIC DNA]</scope>
    <source>
        <strain evidence="2 3">CBS 406.79</strain>
    </source>
</reference>
<feature type="compositionally biased region" description="Polar residues" evidence="1">
    <location>
        <begin position="279"/>
        <end position="302"/>
    </location>
</feature>